<organism evidence="6 8">
    <name type="scientific">Aspergillus hiratsukae</name>
    <dbReference type="NCBI Taxonomy" id="1194566"/>
    <lineage>
        <taxon>Eukaryota</taxon>
        <taxon>Fungi</taxon>
        <taxon>Dikarya</taxon>
        <taxon>Ascomycota</taxon>
        <taxon>Pezizomycotina</taxon>
        <taxon>Eurotiomycetes</taxon>
        <taxon>Eurotiomycetidae</taxon>
        <taxon>Eurotiales</taxon>
        <taxon>Aspergillaceae</taxon>
        <taxon>Aspergillus</taxon>
        <taxon>Aspergillus subgen. Fumigati</taxon>
    </lineage>
</organism>
<evidence type="ECO:0000313" key="5">
    <source>
        <dbReference type="EMBL" id="KAF7116301.1"/>
    </source>
</evidence>
<dbReference type="PANTHER" id="PTHR44157:SF1">
    <property type="entry name" value="DNAJ HOMOLOG SUBFAMILY C MEMBER 11"/>
    <property type="match status" value="1"/>
</dbReference>
<protein>
    <recommendedName>
        <fullName evidence="4">DnaJ-like protein C11 C-terminal domain-containing protein</fullName>
    </recommendedName>
</protein>
<evidence type="ECO:0000259" key="4">
    <source>
        <dbReference type="Pfam" id="PF11875"/>
    </source>
</evidence>
<dbReference type="PANTHER" id="PTHR44157">
    <property type="entry name" value="DNAJ HOMOLOG SUBFAMILY C MEMBER 11"/>
    <property type="match status" value="1"/>
</dbReference>
<gene>
    <name evidence="5" type="ORF">CNMCM5793_004467</name>
    <name evidence="6" type="ORF">CNMCM6106_008556</name>
</gene>
<evidence type="ECO:0000313" key="6">
    <source>
        <dbReference type="EMBL" id="KAF7161221.1"/>
    </source>
</evidence>
<feature type="compositionally biased region" description="Acidic residues" evidence="2">
    <location>
        <begin position="43"/>
        <end position="54"/>
    </location>
</feature>
<keyword evidence="3" id="KW-0812">Transmembrane</keyword>
<proteinExistence type="predicted"/>
<feature type="compositionally biased region" description="Polar residues" evidence="2">
    <location>
        <begin position="57"/>
        <end position="70"/>
    </location>
</feature>
<dbReference type="GO" id="GO:0042407">
    <property type="term" value="P:cristae formation"/>
    <property type="evidence" value="ECO:0007669"/>
    <property type="project" value="TreeGrafter"/>
</dbReference>
<dbReference type="Proteomes" id="UP000662466">
    <property type="component" value="Unassembled WGS sequence"/>
</dbReference>
<dbReference type="GO" id="GO:0005739">
    <property type="term" value="C:mitochondrion"/>
    <property type="evidence" value="ECO:0007669"/>
    <property type="project" value="GOC"/>
</dbReference>
<dbReference type="InterPro" id="IPR024586">
    <property type="entry name" value="DnaJ-like_C11_C"/>
</dbReference>
<evidence type="ECO:0000256" key="2">
    <source>
        <dbReference type="SAM" id="MobiDB-lite"/>
    </source>
</evidence>
<feature type="domain" description="DnaJ-like protein C11 C-terminal" evidence="4">
    <location>
        <begin position="465"/>
        <end position="594"/>
    </location>
</feature>
<comment type="caution">
    <text evidence="6">The sequence shown here is derived from an EMBL/GenBank/DDBJ whole genome shotgun (WGS) entry which is preliminary data.</text>
</comment>
<dbReference type="EMBL" id="JACBAD010002104">
    <property type="protein sequence ID" value="KAF7116301.1"/>
    <property type="molecule type" value="Genomic_DNA"/>
</dbReference>
<evidence type="ECO:0000313" key="7">
    <source>
        <dbReference type="Proteomes" id="UP000630445"/>
    </source>
</evidence>
<keyword evidence="3" id="KW-0472">Membrane</keyword>
<accession>A0A8H6PU80</accession>
<dbReference type="OrthoDB" id="666364at2759"/>
<keyword evidence="1" id="KW-0143">Chaperone</keyword>
<dbReference type="AlphaFoldDB" id="A0A8H6PU80"/>
<dbReference type="InterPro" id="IPR052243">
    <property type="entry name" value="Mito_inner_membrane_organizer"/>
</dbReference>
<evidence type="ECO:0000256" key="1">
    <source>
        <dbReference type="ARBA" id="ARBA00023186"/>
    </source>
</evidence>
<feature type="transmembrane region" description="Helical" evidence="3">
    <location>
        <begin position="430"/>
        <end position="450"/>
    </location>
</feature>
<reference evidence="6" key="1">
    <citation type="submission" date="2020-06" db="EMBL/GenBank/DDBJ databases">
        <title>Draft genome sequences of strains closely related to Aspergillus parafelis and Aspergillus hiratsukae.</title>
        <authorList>
            <person name="Dos Santos R.A.C."/>
            <person name="Rivero-Menendez O."/>
            <person name="Steenwyk J.L."/>
            <person name="Mead M.E."/>
            <person name="Goldman G.H."/>
            <person name="Alastruey-Izquierdo A."/>
            <person name="Rokas A."/>
        </authorList>
    </citation>
    <scope>NUCLEOTIDE SEQUENCE</scope>
    <source>
        <strain evidence="5">CNM-CM5793</strain>
        <strain evidence="6">CNM-CM6106</strain>
    </source>
</reference>
<name>A0A8H6PU80_9EURO</name>
<evidence type="ECO:0000313" key="8">
    <source>
        <dbReference type="Proteomes" id="UP000662466"/>
    </source>
</evidence>
<dbReference type="Pfam" id="PF11875">
    <property type="entry name" value="DnaJ-like_C11_C"/>
    <property type="match status" value="1"/>
</dbReference>
<feature type="region of interest" description="Disordered" evidence="2">
    <location>
        <begin position="38"/>
        <end position="70"/>
    </location>
</feature>
<sequence>MIEVDEDDGEVYIHIPSPKLSSYAITYSFKAPFPTPEVLFEKEEAEDEAEDEEPDGKSTQQKVHPYQETQGPEIMFNAGISGTLRRNFRQMQFQLDSGETVMRAVPLPLLIAGRDIHLGAGVSQRFGDLASMKGILAKRPFAFLQDSAFALNAALLPTPLLQATIAKAVQPIPGTKPFQVNTSAIITNSLLKTPPILALQVTKEIGERKQAFCSWSSGTIQWPKVLRVLFTPIANLDLDTESAMSMYAFTQPSQFQLGFLSFPKQTGNTIVIGDDEDEANGEEDEAEAEFRQIRRKARSEANAAESWEAVVTASPQDAGLSFTYARNIFTGKAASKLARSEWSSEGHYSLPPASEPRSVRVEVRSTVNMDLSLAWNISGTRRVGRFTHMGFGVGVQGGLGLVMTASWSRLGQRINLPIAVCPMDVVNADAAALAVICPWVAYCAVEFGYIRRRERRQRRRAIARRQKQLKRLIPKKKAESQQAIELMAEQVHRRQAREEEKGGLVITKAEYGHYPLKKGANDNAEDSEIADVTIPVAALVDHGQLVITKDTVKFQILGFYDPAPLLPKKLKIWYTYRGKEHFVEVNDSEGIACPMRTHLLG</sequence>
<evidence type="ECO:0000256" key="3">
    <source>
        <dbReference type="SAM" id="Phobius"/>
    </source>
</evidence>
<keyword evidence="7" id="KW-1185">Reference proteome</keyword>
<dbReference type="Proteomes" id="UP000630445">
    <property type="component" value="Unassembled WGS sequence"/>
</dbReference>
<dbReference type="EMBL" id="JACBAF010002249">
    <property type="protein sequence ID" value="KAF7161221.1"/>
    <property type="molecule type" value="Genomic_DNA"/>
</dbReference>
<keyword evidence="3" id="KW-1133">Transmembrane helix</keyword>